<organism evidence="6 7">
    <name type="scientific">Pseudomonas oryzihabitans</name>
    <dbReference type="NCBI Taxonomy" id="47885"/>
    <lineage>
        <taxon>Bacteria</taxon>
        <taxon>Pseudomonadati</taxon>
        <taxon>Pseudomonadota</taxon>
        <taxon>Gammaproteobacteria</taxon>
        <taxon>Pseudomonadales</taxon>
        <taxon>Pseudomonadaceae</taxon>
        <taxon>Pseudomonas</taxon>
    </lineage>
</organism>
<name>A0A0U4P1K2_9PSED</name>
<evidence type="ECO:0000256" key="3">
    <source>
        <dbReference type="ARBA" id="ARBA00012528"/>
    </source>
</evidence>
<dbReference type="EC" id="2.7.7.65" evidence="3"/>
<dbReference type="InterPro" id="IPR000160">
    <property type="entry name" value="GGDEF_dom"/>
</dbReference>
<dbReference type="PANTHER" id="PTHR45138:SF9">
    <property type="entry name" value="DIGUANYLATE CYCLASE DGCM-RELATED"/>
    <property type="match status" value="1"/>
</dbReference>
<dbReference type="Proteomes" id="UP000064137">
    <property type="component" value="Chromosome"/>
</dbReference>
<dbReference type="SUPFAM" id="SSF55073">
    <property type="entry name" value="Nucleotide cyclase"/>
    <property type="match status" value="1"/>
</dbReference>
<dbReference type="OrthoDB" id="9812260at2"/>
<dbReference type="CDD" id="cd01949">
    <property type="entry name" value="GGDEF"/>
    <property type="match status" value="1"/>
</dbReference>
<dbReference type="GO" id="GO:0043709">
    <property type="term" value="P:cell adhesion involved in single-species biofilm formation"/>
    <property type="evidence" value="ECO:0007669"/>
    <property type="project" value="TreeGrafter"/>
</dbReference>
<comment type="subcellular location">
    <subcellularLocation>
        <location evidence="2">Cell inner membrane</location>
    </subcellularLocation>
</comment>
<evidence type="ECO:0000313" key="7">
    <source>
        <dbReference type="Proteomes" id="UP000064137"/>
    </source>
</evidence>
<dbReference type="InterPro" id="IPR029787">
    <property type="entry name" value="Nucleotide_cyclase"/>
</dbReference>
<dbReference type="GO" id="GO:0052621">
    <property type="term" value="F:diguanylate cyclase activity"/>
    <property type="evidence" value="ECO:0007669"/>
    <property type="project" value="UniProtKB-EC"/>
</dbReference>
<reference evidence="6 7" key="1">
    <citation type="submission" date="2016-01" db="EMBL/GenBank/DDBJ databases">
        <title>Annotation of Pseudomonas oryzihabitans USDA-ARS-USMARC-56511.</title>
        <authorList>
            <person name="Harhay G.P."/>
            <person name="Harhay D.M."/>
            <person name="Smith T.P.L."/>
            <person name="Bono J.L."/>
            <person name="Heaton M.P."/>
            <person name="Clawson M.L."/>
            <person name="Chitko-Mckown C.G."/>
            <person name="Capik S.F."/>
            <person name="DeDonder K.D."/>
            <person name="Apley M.D."/>
            <person name="Lubbers B.V."/>
            <person name="White B.J."/>
            <person name="Larson R.L."/>
        </authorList>
    </citation>
    <scope>NUCLEOTIDE SEQUENCE [LARGE SCALE GENOMIC DNA]</scope>
    <source>
        <strain evidence="6 7">USDA-ARS-USMARC-56511</strain>
    </source>
</reference>
<evidence type="ECO:0000256" key="1">
    <source>
        <dbReference type="ARBA" id="ARBA00001946"/>
    </source>
</evidence>
<dbReference type="InterPro" id="IPR043128">
    <property type="entry name" value="Rev_trsase/Diguanyl_cyclase"/>
</dbReference>
<protein>
    <recommendedName>
        <fullName evidence="3">diguanylate cyclase</fullName>
        <ecNumber evidence="3">2.7.7.65</ecNumber>
    </recommendedName>
</protein>
<dbReference type="FunFam" id="3.30.70.270:FF:000001">
    <property type="entry name" value="Diguanylate cyclase domain protein"/>
    <property type="match status" value="1"/>
</dbReference>
<dbReference type="NCBIfam" id="TIGR00254">
    <property type="entry name" value="GGDEF"/>
    <property type="match status" value="1"/>
</dbReference>
<evidence type="ECO:0000313" key="6">
    <source>
        <dbReference type="EMBL" id="ALZ84801.1"/>
    </source>
</evidence>
<dbReference type="Gene3D" id="3.30.70.270">
    <property type="match status" value="1"/>
</dbReference>
<evidence type="ECO:0000256" key="2">
    <source>
        <dbReference type="ARBA" id="ARBA00004533"/>
    </source>
</evidence>
<sequence>MVPPSSNTINLDRARQQRNASQAVFSRESNPEVLGTLRQRLTSVLQSSLDLERVLQLFQQEVGTLIELPGLSYRHAREDVAIRLGLEEGHQVHYHLSQGDIRLGDLSFSRHDPFRDNELSALEYLLGSLMFPLRNALLYREALNNALRDPLTGVGNRSALDRALVRELELSRRTQQPLSLLMLDLDHFKRVNDRFGHSVGDDVLRQTACTLGNSLRSMDMVFRFGGEEFCVLLSATGHEAAQIVAERLRAAVETQGTTDGAIPLPVTLSIGLATLREVESPRCLVLRADRALYQAKAEGRNRLCSLA</sequence>
<comment type="cofactor">
    <cofactor evidence="1">
        <name>Mg(2+)</name>
        <dbReference type="ChEBI" id="CHEBI:18420"/>
    </cofactor>
</comment>
<dbReference type="SMART" id="SM00267">
    <property type="entry name" value="GGDEF"/>
    <property type="match status" value="1"/>
</dbReference>
<accession>A0A0U4P1K2</accession>
<feature type="domain" description="GGDEF" evidence="5">
    <location>
        <begin position="176"/>
        <end position="307"/>
    </location>
</feature>
<dbReference type="EMBL" id="CP013987">
    <property type="protein sequence ID" value="ALZ84801.1"/>
    <property type="molecule type" value="Genomic_DNA"/>
</dbReference>
<dbReference type="AlphaFoldDB" id="A0A0U4P1K2"/>
<dbReference type="Pfam" id="PF00990">
    <property type="entry name" value="GGDEF"/>
    <property type="match status" value="1"/>
</dbReference>
<proteinExistence type="predicted"/>
<evidence type="ECO:0000256" key="4">
    <source>
        <dbReference type="ARBA" id="ARBA00034247"/>
    </source>
</evidence>
<dbReference type="GO" id="GO:0005886">
    <property type="term" value="C:plasma membrane"/>
    <property type="evidence" value="ECO:0007669"/>
    <property type="project" value="UniProtKB-SubCell"/>
</dbReference>
<dbReference type="GO" id="GO:1902201">
    <property type="term" value="P:negative regulation of bacterial-type flagellum-dependent cell motility"/>
    <property type="evidence" value="ECO:0007669"/>
    <property type="project" value="TreeGrafter"/>
</dbReference>
<gene>
    <name evidence="6" type="ORF">APT59_11570</name>
</gene>
<dbReference type="InterPro" id="IPR050469">
    <property type="entry name" value="Diguanylate_Cyclase"/>
</dbReference>
<dbReference type="KEGG" id="por:APT59_11570"/>
<dbReference type="PANTHER" id="PTHR45138">
    <property type="entry name" value="REGULATORY COMPONENTS OF SENSORY TRANSDUCTION SYSTEM"/>
    <property type="match status" value="1"/>
</dbReference>
<comment type="catalytic activity">
    <reaction evidence="4">
        <text>2 GTP = 3',3'-c-di-GMP + 2 diphosphate</text>
        <dbReference type="Rhea" id="RHEA:24898"/>
        <dbReference type="ChEBI" id="CHEBI:33019"/>
        <dbReference type="ChEBI" id="CHEBI:37565"/>
        <dbReference type="ChEBI" id="CHEBI:58805"/>
        <dbReference type="EC" id="2.7.7.65"/>
    </reaction>
</comment>
<dbReference type="PROSITE" id="PS50887">
    <property type="entry name" value="GGDEF"/>
    <property type="match status" value="1"/>
</dbReference>
<evidence type="ECO:0000259" key="5">
    <source>
        <dbReference type="PROSITE" id="PS50887"/>
    </source>
</evidence>
<dbReference type="RefSeq" id="WP_059314976.1">
    <property type="nucleotide sequence ID" value="NZ_CP013987.1"/>
</dbReference>